<dbReference type="OrthoDB" id="1470350at2759"/>
<dbReference type="PRINTS" id="PR00463">
    <property type="entry name" value="EP450I"/>
</dbReference>
<accession>A0A0C3PDM9</accession>
<dbReference type="InterPro" id="IPR047146">
    <property type="entry name" value="Cyt_P450_E_CYP52_fungi"/>
</dbReference>
<keyword evidence="5 9" id="KW-0560">Oxidoreductase</keyword>
<gene>
    <name evidence="10" type="ORF">M404DRAFT_126596</name>
</gene>
<dbReference type="PANTHER" id="PTHR24287:SF1">
    <property type="entry name" value="P450, PUTATIVE (EUROFUNG)-RELATED"/>
    <property type="match status" value="1"/>
</dbReference>
<dbReference type="GO" id="GO:0005506">
    <property type="term" value="F:iron ion binding"/>
    <property type="evidence" value="ECO:0007669"/>
    <property type="project" value="InterPro"/>
</dbReference>
<dbReference type="PRINTS" id="PR00385">
    <property type="entry name" value="P450"/>
</dbReference>
<name>A0A0C3PDM9_PISTI</name>
<dbReference type="InterPro" id="IPR036396">
    <property type="entry name" value="Cyt_P450_sf"/>
</dbReference>
<dbReference type="PANTHER" id="PTHR24287">
    <property type="entry name" value="P450, PUTATIVE (EUROFUNG)-RELATED"/>
    <property type="match status" value="1"/>
</dbReference>
<dbReference type="PROSITE" id="PS00086">
    <property type="entry name" value="CYTOCHROME_P450"/>
    <property type="match status" value="1"/>
</dbReference>
<feature type="binding site" description="axial binding residue" evidence="8">
    <location>
        <position position="520"/>
    </location>
    <ligand>
        <name>heme</name>
        <dbReference type="ChEBI" id="CHEBI:30413"/>
    </ligand>
    <ligandPart>
        <name>Fe</name>
        <dbReference type="ChEBI" id="CHEBI:18248"/>
    </ligandPart>
</feature>
<evidence type="ECO:0000313" key="11">
    <source>
        <dbReference type="Proteomes" id="UP000054217"/>
    </source>
</evidence>
<dbReference type="EMBL" id="KN831949">
    <property type="protein sequence ID" value="KIO11875.1"/>
    <property type="molecule type" value="Genomic_DNA"/>
</dbReference>
<evidence type="ECO:0000256" key="8">
    <source>
        <dbReference type="PIRSR" id="PIRSR602401-1"/>
    </source>
</evidence>
<evidence type="ECO:0000256" key="5">
    <source>
        <dbReference type="ARBA" id="ARBA00023002"/>
    </source>
</evidence>
<keyword evidence="6 8" id="KW-0408">Iron</keyword>
<evidence type="ECO:0000256" key="2">
    <source>
        <dbReference type="ARBA" id="ARBA00010617"/>
    </source>
</evidence>
<dbReference type="InParanoid" id="A0A0C3PDM9"/>
<dbReference type="GO" id="GO:0016705">
    <property type="term" value="F:oxidoreductase activity, acting on paired donors, with incorporation or reduction of molecular oxygen"/>
    <property type="evidence" value="ECO:0007669"/>
    <property type="project" value="InterPro"/>
</dbReference>
<reference evidence="11" key="2">
    <citation type="submission" date="2015-01" db="EMBL/GenBank/DDBJ databases">
        <title>Evolutionary Origins and Diversification of the Mycorrhizal Mutualists.</title>
        <authorList>
            <consortium name="DOE Joint Genome Institute"/>
            <consortium name="Mycorrhizal Genomics Consortium"/>
            <person name="Kohler A."/>
            <person name="Kuo A."/>
            <person name="Nagy L.G."/>
            <person name="Floudas D."/>
            <person name="Copeland A."/>
            <person name="Barry K.W."/>
            <person name="Cichocki N."/>
            <person name="Veneault-Fourrey C."/>
            <person name="LaButti K."/>
            <person name="Lindquist E.A."/>
            <person name="Lipzen A."/>
            <person name="Lundell T."/>
            <person name="Morin E."/>
            <person name="Murat C."/>
            <person name="Riley R."/>
            <person name="Ohm R."/>
            <person name="Sun H."/>
            <person name="Tunlid A."/>
            <person name="Henrissat B."/>
            <person name="Grigoriev I.V."/>
            <person name="Hibbett D.S."/>
            <person name="Martin F."/>
        </authorList>
    </citation>
    <scope>NUCLEOTIDE SEQUENCE [LARGE SCALE GENOMIC DNA]</scope>
    <source>
        <strain evidence="11">Marx 270</strain>
    </source>
</reference>
<dbReference type="InterPro" id="IPR017972">
    <property type="entry name" value="Cyt_P450_CS"/>
</dbReference>
<organism evidence="10 11">
    <name type="scientific">Pisolithus tinctorius Marx 270</name>
    <dbReference type="NCBI Taxonomy" id="870435"/>
    <lineage>
        <taxon>Eukaryota</taxon>
        <taxon>Fungi</taxon>
        <taxon>Dikarya</taxon>
        <taxon>Basidiomycota</taxon>
        <taxon>Agaricomycotina</taxon>
        <taxon>Agaricomycetes</taxon>
        <taxon>Agaricomycetidae</taxon>
        <taxon>Boletales</taxon>
        <taxon>Sclerodermatineae</taxon>
        <taxon>Pisolithaceae</taxon>
        <taxon>Pisolithus</taxon>
    </lineage>
</organism>
<dbReference type="Gene3D" id="1.10.630.10">
    <property type="entry name" value="Cytochrome P450"/>
    <property type="match status" value="1"/>
</dbReference>
<evidence type="ECO:0000256" key="7">
    <source>
        <dbReference type="ARBA" id="ARBA00023033"/>
    </source>
</evidence>
<dbReference type="HOGENOM" id="CLU_001570_27_0_1"/>
<comment type="cofactor">
    <cofactor evidence="1 8">
        <name>heme</name>
        <dbReference type="ChEBI" id="CHEBI:30413"/>
    </cofactor>
</comment>
<protein>
    <recommendedName>
        <fullName evidence="12">Cytochrome P450</fullName>
    </recommendedName>
</protein>
<dbReference type="SUPFAM" id="SSF48264">
    <property type="entry name" value="Cytochrome P450"/>
    <property type="match status" value="1"/>
</dbReference>
<dbReference type="Proteomes" id="UP000054217">
    <property type="component" value="Unassembled WGS sequence"/>
</dbReference>
<evidence type="ECO:0000256" key="6">
    <source>
        <dbReference type="ARBA" id="ARBA00023004"/>
    </source>
</evidence>
<sequence length="597" mass="68125">MGIPPGFVYIAGRLPSLVRPLALAYVGSRVWAVLFEEPAPRWLRVSAYLFSIPLGVACSVLYSYVRDRREAARRGAVLAPRVKSMWPGGLDIILSLAQDFRNVHMGAPIDQYCQEYGPVVNVRLMFEDQILTTEPEHIKAVLATQFNSFEKGLVFWDQLSTLLGTGVFNSDGETWKFHRSMTRPFFSKDRISHFDIFEKHAENALSQAKARLREGYPVDFQDMVGRFTLDSATEFLFGKCVNSLSAGLVYPKNSFPGKNMDYINHPSNVFVRAFSEAQSQAAFRSRFGTFWRLVEFWRDRVRSEMEVCYKFIDPVLKEAMEAKRLMKESERSTGQEQGAFEDTLLGHLVNCTEGKRSVTDPTVIRDEIVNILLAGRDTTASTLTFLIYMLSQHPEVLKRLRDEVLSKVGSSRRPTYDDVRDMKYMRAVINETLRLYAPVPFNVRTSVEAAVWPGVNGGPPIYIPPNTQTPYSVFLMHRRKDLWGPDADNFDPDRFLDERLKYLTANPFIFLPFNAGPRICLGQQFAYNEVSFFLVCFLQTFSSITLAEDVQTQRPAEFPKGLGRNSQEKVIIRHQLTLCVHDGLWVRMGEADRADNM</sequence>
<keyword evidence="3 8" id="KW-0349">Heme</keyword>
<evidence type="ECO:0000313" key="10">
    <source>
        <dbReference type="EMBL" id="KIO11875.1"/>
    </source>
</evidence>
<evidence type="ECO:0000256" key="4">
    <source>
        <dbReference type="ARBA" id="ARBA00022723"/>
    </source>
</evidence>
<evidence type="ECO:0000256" key="1">
    <source>
        <dbReference type="ARBA" id="ARBA00001971"/>
    </source>
</evidence>
<evidence type="ECO:0008006" key="12">
    <source>
        <dbReference type="Google" id="ProtNLM"/>
    </source>
</evidence>
<dbReference type="STRING" id="870435.A0A0C3PDM9"/>
<dbReference type="Pfam" id="PF00067">
    <property type="entry name" value="p450"/>
    <property type="match status" value="1"/>
</dbReference>
<comment type="similarity">
    <text evidence="2 9">Belongs to the cytochrome P450 family.</text>
</comment>
<dbReference type="GO" id="GO:0020037">
    <property type="term" value="F:heme binding"/>
    <property type="evidence" value="ECO:0007669"/>
    <property type="project" value="InterPro"/>
</dbReference>
<dbReference type="InterPro" id="IPR002401">
    <property type="entry name" value="Cyt_P450_E_grp-I"/>
</dbReference>
<dbReference type="GO" id="GO:0004497">
    <property type="term" value="F:monooxygenase activity"/>
    <property type="evidence" value="ECO:0007669"/>
    <property type="project" value="UniProtKB-KW"/>
</dbReference>
<dbReference type="CDD" id="cd11063">
    <property type="entry name" value="CYP52"/>
    <property type="match status" value="1"/>
</dbReference>
<keyword evidence="7 9" id="KW-0503">Monooxygenase</keyword>
<reference evidence="10 11" key="1">
    <citation type="submission" date="2014-04" db="EMBL/GenBank/DDBJ databases">
        <authorList>
            <consortium name="DOE Joint Genome Institute"/>
            <person name="Kuo A."/>
            <person name="Kohler A."/>
            <person name="Costa M.D."/>
            <person name="Nagy L.G."/>
            <person name="Floudas D."/>
            <person name="Copeland A."/>
            <person name="Barry K.W."/>
            <person name="Cichocki N."/>
            <person name="Veneault-Fourrey C."/>
            <person name="LaButti K."/>
            <person name="Lindquist E.A."/>
            <person name="Lipzen A."/>
            <person name="Lundell T."/>
            <person name="Morin E."/>
            <person name="Murat C."/>
            <person name="Sun H."/>
            <person name="Tunlid A."/>
            <person name="Henrissat B."/>
            <person name="Grigoriev I.V."/>
            <person name="Hibbett D.S."/>
            <person name="Martin F."/>
            <person name="Nordberg H.P."/>
            <person name="Cantor M.N."/>
            <person name="Hua S.X."/>
        </authorList>
    </citation>
    <scope>NUCLEOTIDE SEQUENCE [LARGE SCALE GENOMIC DNA]</scope>
    <source>
        <strain evidence="10 11">Marx 270</strain>
    </source>
</reference>
<evidence type="ECO:0000256" key="3">
    <source>
        <dbReference type="ARBA" id="ARBA00022617"/>
    </source>
</evidence>
<dbReference type="InterPro" id="IPR001128">
    <property type="entry name" value="Cyt_P450"/>
</dbReference>
<proteinExistence type="inferred from homology"/>
<keyword evidence="4 8" id="KW-0479">Metal-binding</keyword>
<evidence type="ECO:0000256" key="9">
    <source>
        <dbReference type="RuleBase" id="RU000461"/>
    </source>
</evidence>
<keyword evidence="11" id="KW-1185">Reference proteome</keyword>
<dbReference type="AlphaFoldDB" id="A0A0C3PDM9"/>